<name>A0AAV2YKT7_9STRA</name>
<evidence type="ECO:0000313" key="2">
    <source>
        <dbReference type="Proteomes" id="UP001146120"/>
    </source>
</evidence>
<protein>
    <submittedName>
        <fullName evidence="1">Uncharacterized protein</fullName>
    </submittedName>
</protein>
<reference evidence="1" key="1">
    <citation type="submission" date="2022-11" db="EMBL/GenBank/DDBJ databases">
        <authorList>
            <person name="Morgan W.R."/>
            <person name="Tartar A."/>
        </authorList>
    </citation>
    <scope>NUCLEOTIDE SEQUENCE</scope>
    <source>
        <strain evidence="1">ARSEF 373</strain>
    </source>
</reference>
<dbReference type="Proteomes" id="UP001146120">
    <property type="component" value="Unassembled WGS sequence"/>
</dbReference>
<accession>A0AAV2YKT7</accession>
<keyword evidence="2" id="KW-1185">Reference proteome</keyword>
<proteinExistence type="predicted"/>
<comment type="caution">
    <text evidence="1">The sequence shown here is derived from an EMBL/GenBank/DDBJ whole genome shotgun (WGS) entry which is preliminary data.</text>
</comment>
<sequence length="172" mass="18901">MEGIVLIERQSGTLFYNKSFTGRFDLRHPRQERLNLGALLFALHNFAGTAGSSMEPTSDDDASKGTDSRADMTMFDTAEERVVFGLAPRRGLLVALFVLPTMNANVAKSLVHRVATKYDSADDKANEQRTGSLNNIVCTMLSIPLSAVVYSDLVCVLTWCRHGRSATSCSRH</sequence>
<evidence type="ECO:0000313" key="1">
    <source>
        <dbReference type="EMBL" id="DAZ95602.1"/>
    </source>
</evidence>
<organism evidence="1 2">
    <name type="scientific">Lagenidium giganteum</name>
    <dbReference type="NCBI Taxonomy" id="4803"/>
    <lineage>
        <taxon>Eukaryota</taxon>
        <taxon>Sar</taxon>
        <taxon>Stramenopiles</taxon>
        <taxon>Oomycota</taxon>
        <taxon>Peronosporomycetes</taxon>
        <taxon>Pythiales</taxon>
        <taxon>Pythiaceae</taxon>
    </lineage>
</organism>
<reference evidence="1" key="2">
    <citation type="journal article" date="2023" name="Microbiol Resour">
        <title>Decontamination and Annotation of the Draft Genome Sequence of the Oomycete Lagenidium giganteum ARSEF 373.</title>
        <authorList>
            <person name="Morgan W.R."/>
            <person name="Tartar A."/>
        </authorList>
    </citation>
    <scope>NUCLEOTIDE SEQUENCE</scope>
    <source>
        <strain evidence="1">ARSEF 373</strain>
    </source>
</reference>
<dbReference type="AlphaFoldDB" id="A0AAV2YKT7"/>
<dbReference type="EMBL" id="DAKRPA010000198">
    <property type="protein sequence ID" value="DAZ95602.1"/>
    <property type="molecule type" value="Genomic_DNA"/>
</dbReference>
<gene>
    <name evidence="1" type="ORF">N0F65_006088</name>
</gene>